<evidence type="ECO:0008006" key="4">
    <source>
        <dbReference type="Google" id="ProtNLM"/>
    </source>
</evidence>
<accession>A0A7S4BS66</accession>
<dbReference type="InterPro" id="IPR032675">
    <property type="entry name" value="LRR_dom_sf"/>
</dbReference>
<gene>
    <name evidence="3" type="ORF">PCAR00345_LOCUS27269</name>
</gene>
<dbReference type="PANTHER" id="PTHR24111">
    <property type="entry name" value="LEUCINE-RICH REPEAT-CONTAINING PROTEIN 34"/>
    <property type="match status" value="1"/>
</dbReference>
<feature type="compositionally biased region" description="Low complexity" evidence="2">
    <location>
        <begin position="479"/>
        <end position="489"/>
    </location>
</feature>
<keyword evidence="1" id="KW-0677">Repeat</keyword>
<organism evidence="3">
    <name type="scientific">Chrysotila carterae</name>
    <name type="common">Marine alga</name>
    <name type="synonym">Syracosphaera carterae</name>
    <dbReference type="NCBI Taxonomy" id="13221"/>
    <lineage>
        <taxon>Eukaryota</taxon>
        <taxon>Haptista</taxon>
        <taxon>Haptophyta</taxon>
        <taxon>Prymnesiophyceae</taxon>
        <taxon>Isochrysidales</taxon>
        <taxon>Isochrysidaceae</taxon>
        <taxon>Chrysotila</taxon>
    </lineage>
</organism>
<evidence type="ECO:0000256" key="1">
    <source>
        <dbReference type="ARBA" id="ARBA00022737"/>
    </source>
</evidence>
<dbReference type="EMBL" id="HBIZ01042662">
    <property type="protein sequence ID" value="CAE0774635.1"/>
    <property type="molecule type" value="Transcribed_RNA"/>
</dbReference>
<proteinExistence type="predicted"/>
<dbReference type="Gene3D" id="3.80.10.10">
    <property type="entry name" value="Ribonuclease Inhibitor"/>
    <property type="match status" value="3"/>
</dbReference>
<name>A0A7S4BS66_CHRCT</name>
<dbReference type="SUPFAM" id="SSF52047">
    <property type="entry name" value="RNI-like"/>
    <property type="match status" value="1"/>
</dbReference>
<dbReference type="AlphaFoldDB" id="A0A7S4BS66"/>
<dbReference type="InterPro" id="IPR001611">
    <property type="entry name" value="Leu-rich_rpt"/>
</dbReference>
<evidence type="ECO:0000313" key="3">
    <source>
        <dbReference type="EMBL" id="CAE0774635.1"/>
    </source>
</evidence>
<evidence type="ECO:0000256" key="2">
    <source>
        <dbReference type="SAM" id="MobiDB-lite"/>
    </source>
</evidence>
<dbReference type="Pfam" id="PF13516">
    <property type="entry name" value="LRR_6"/>
    <property type="match status" value="6"/>
</dbReference>
<dbReference type="SMART" id="SM00368">
    <property type="entry name" value="LRR_RI"/>
    <property type="match status" value="9"/>
</dbReference>
<feature type="region of interest" description="Disordered" evidence="2">
    <location>
        <begin position="393"/>
        <end position="503"/>
    </location>
</feature>
<dbReference type="InterPro" id="IPR052201">
    <property type="entry name" value="LRR-containing_regulator"/>
</dbReference>
<dbReference type="PANTHER" id="PTHR24111:SF0">
    <property type="entry name" value="LEUCINE-RICH REPEAT-CONTAINING PROTEIN"/>
    <property type="match status" value="1"/>
</dbReference>
<reference evidence="3" key="1">
    <citation type="submission" date="2021-01" db="EMBL/GenBank/DDBJ databases">
        <authorList>
            <person name="Corre E."/>
            <person name="Pelletier E."/>
            <person name="Niang G."/>
            <person name="Scheremetjew M."/>
            <person name="Finn R."/>
            <person name="Kale V."/>
            <person name="Holt S."/>
            <person name="Cochrane G."/>
            <person name="Meng A."/>
            <person name="Brown T."/>
            <person name="Cohen L."/>
        </authorList>
    </citation>
    <scope>NUCLEOTIDE SEQUENCE</scope>
    <source>
        <strain evidence="3">CCMP645</strain>
    </source>
</reference>
<sequence length="796" mass="85370">MSSAADGTSQLQHPYADLLPFPQEAYGQLLLLTNEGTRQDELKSIQGEIDAIIKASGDQSVIQIRRVSRDTLLAAVKKHAKAVVVAHFSGHGVGGFAVHNEASDQLVVLPSTDLAEEFRSCKQMRCVFFNMCLGAAAADAFMEKCPAVNFVVYFARRVTDLTAHDFAGRFYRKLRETRNVEEAFSVARRMLTTCSAAHYDGQLPSIRIRKGTEPPQLQIGPPREPLRFAVELPMSLSATEANRCAADIVGSIQRELRKLELEVRPEEIIVEEWRTRWELRLENSCKLQITKAQAQMILNRLREIYGQFDVDFVLESWRYGFLILCLQSSLNAFQKLQAVHAQGRLSTVLGMKVLDLTAIGVEATIAAPGYVFTRICAYRTSCIERELEPKIRIGSSERSPAEQSDAAADNGTAPSRAAEKVATSTSAPLSRVLPEQAAHAPALSGGDGGVSSSGKRPREEVAVEQQARRKQRGSRGESEGAAIGEAGESTESDRGSAKGMGGTLDTEFEAATRAGVREATKKALDELRGGATTLDLSDKGVGPDDVAVLAEALKVNKSLKSLDLAYNKLGADAMAALWEALKVNTSITNLVVIGNNFGPGGIAALGEVLEVNPNLTTLNIAKNSLGPEGMASLKEALMVNTSVTNLNVADNSLGTEGMVDLGEALKVNTSVTDLNVADNSLGPDGMADLGEALKVNTSIKTLNVAHNNLGRVGIDVLAEALRVNTSVTDVLAEALRVNLSVTDFNVANNSLGPDGMAALGEVLIFNTSIKTLNVAQNNLGRVGIDVLAEALKVRRR</sequence>
<protein>
    <recommendedName>
        <fullName evidence="4">CHAT domain-containing protein</fullName>
    </recommendedName>
</protein>